<name>A0A1D2V8S6_9ASCO</name>
<feature type="compositionally biased region" description="Low complexity" evidence="1">
    <location>
        <begin position="380"/>
        <end position="399"/>
    </location>
</feature>
<accession>A0A1D2V8S6</accession>
<dbReference type="GeneID" id="30967790"/>
<evidence type="ECO:0000313" key="3">
    <source>
        <dbReference type="Proteomes" id="UP000095038"/>
    </source>
</evidence>
<feature type="region of interest" description="Disordered" evidence="1">
    <location>
        <begin position="378"/>
        <end position="402"/>
    </location>
</feature>
<proteinExistence type="predicted"/>
<gene>
    <name evidence="2" type="ORF">ASCRUDRAFT_78151</name>
</gene>
<reference evidence="3" key="1">
    <citation type="submission" date="2016-05" db="EMBL/GenBank/DDBJ databases">
        <title>Comparative genomics of biotechnologically important yeasts.</title>
        <authorList>
            <consortium name="DOE Joint Genome Institute"/>
            <person name="Riley R."/>
            <person name="Haridas S."/>
            <person name="Wolfe K.H."/>
            <person name="Lopes M.R."/>
            <person name="Hittinger C.T."/>
            <person name="Goker M."/>
            <person name="Salamov A."/>
            <person name="Wisecaver J."/>
            <person name="Long T.M."/>
            <person name="Aerts A.L."/>
            <person name="Barry K."/>
            <person name="Choi C."/>
            <person name="Clum A."/>
            <person name="Coughlan A.Y."/>
            <person name="Deshpande S."/>
            <person name="Douglass A.P."/>
            <person name="Hanson S.J."/>
            <person name="Klenk H.-P."/>
            <person name="Labutti K."/>
            <person name="Lapidus A."/>
            <person name="Lindquist E."/>
            <person name="Lipzen A."/>
            <person name="Meier-Kolthoff J.P."/>
            <person name="Ohm R.A."/>
            <person name="Otillar R.P."/>
            <person name="Pangilinan J."/>
            <person name="Peng Y."/>
            <person name="Rokas A."/>
            <person name="Rosa C.A."/>
            <person name="Scheuner C."/>
            <person name="Sibirny A.A."/>
            <person name="Slot J.C."/>
            <person name="Stielow J.B."/>
            <person name="Sun H."/>
            <person name="Kurtzman C.P."/>
            <person name="Blackwell M."/>
            <person name="Grigoriev I.V."/>
            <person name="Jeffries T.W."/>
        </authorList>
    </citation>
    <scope>NUCLEOTIDE SEQUENCE [LARGE SCALE GENOMIC DNA]</scope>
    <source>
        <strain evidence="3">DSM 1968</strain>
    </source>
</reference>
<dbReference type="RefSeq" id="XP_020044325.1">
    <property type="nucleotide sequence ID" value="XM_020194154.1"/>
</dbReference>
<protein>
    <submittedName>
        <fullName evidence="2">Uncharacterized protein</fullName>
    </submittedName>
</protein>
<organism evidence="2 3">
    <name type="scientific">Ascoidea rubescens DSM 1968</name>
    <dbReference type="NCBI Taxonomy" id="1344418"/>
    <lineage>
        <taxon>Eukaryota</taxon>
        <taxon>Fungi</taxon>
        <taxon>Dikarya</taxon>
        <taxon>Ascomycota</taxon>
        <taxon>Saccharomycotina</taxon>
        <taxon>Saccharomycetes</taxon>
        <taxon>Ascoideaceae</taxon>
        <taxon>Ascoidea</taxon>
    </lineage>
</organism>
<keyword evidence="3" id="KW-1185">Reference proteome</keyword>
<evidence type="ECO:0000313" key="2">
    <source>
        <dbReference type="EMBL" id="ODV58018.1"/>
    </source>
</evidence>
<dbReference type="Proteomes" id="UP000095038">
    <property type="component" value="Unassembled WGS sequence"/>
</dbReference>
<sequence length="440" mass="52195">MLLDEITLDDIDLGSVTRSFCALKSDSQYLSSCNPLLSSLDSHPGDSDILEKELEQLLSIPVEVYKLKSVGDSIDADRVDIYLADCQDFTTFKQILVSNYDFYKKVQHQSLENYDLFKSFKNLYLTFFYWIVLSEPQKQSLKDWFNDNQYTISKWIMYKYNNNNNNSNHASNSNNDDDYFENFKLEVLEDKNIPCQTSPGDFDLGLLKSYFEYFNTDRFKFNLHYLSHKLQNFIFETCPIKFDHYYDKRFHGYYLFQSTSPLEVVTKIKSKLLNSKKISKEFINLRNLWFAIYWLTLNRKQKKILKNWFKLNDLKIVKYLYNSYEYEDIFTDSDLPFNLKFEILKNWLDYFNTQRFKFDVLYLKNVCKIEFSKSELNDPNTATTSTTNINNNNNSNNNNVDIFDSKMDDENYSADIESTFVNSMPSSPLNLITQEIPETF</sequence>
<evidence type="ECO:0000256" key="1">
    <source>
        <dbReference type="SAM" id="MobiDB-lite"/>
    </source>
</evidence>
<dbReference type="EMBL" id="KV454495">
    <property type="protein sequence ID" value="ODV58018.1"/>
    <property type="molecule type" value="Genomic_DNA"/>
</dbReference>
<dbReference type="InParanoid" id="A0A1D2V8S6"/>
<dbReference type="AlphaFoldDB" id="A0A1D2V8S6"/>